<gene>
    <name evidence="1" type="ORF">LAZ67_7002775</name>
</gene>
<dbReference type="Proteomes" id="UP001235939">
    <property type="component" value="Chromosome 07"/>
</dbReference>
<evidence type="ECO:0000313" key="2">
    <source>
        <dbReference type="Proteomes" id="UP001235939"/>
    </source>
</evidence>
<keyword evidence="2" id="KW-1185">Reference proteome</keyword>
<proteinExistence type="predicted"/>
<protein>
    <submittedName>
        <fullName evidence="1">Uncharacterized protein</fullName>
    </submittedName>
</protein>
<evidence type="ECO:0000313" key="1">
    <source>
        <dbReference type="EMBL" id="UYV70376.1"/>
    </source>
</evidence>
<dbReference type="Gene3D" id="1.10.10.1450">
    <property type="match status" value="1"/>
</dbReference>
<reference evidence="1 2" key="1">
    <citation type="submission" date="2022-01" db="EMBL/GenBank/DDBJ databases">
        <title>A chromosomal length assembly of Cordylochernes scorpioides.</title>
        <authorList>
            <person name="Zeh D."/>
            <person name="Zeh J."/>
        </authorList>
    </citation>
    <scope>NUCLEOTIDE SEQUENCE [LARGE SCALE GENOMIC DNA]</scope>
    <source>
        <strain evidence="1">IN4F17</strain>
        <tissue evidence="1">Whole Body</tissue>
    </source>
</reference>
<organism evidence="1 2">
    <name type="scientific">Cordylochernes scorpioides</name>
    <dbReference type="NCBI Taxonomy" id="51811"/>
    <lineage>
        <taxon>Eukaryota</taxon>
        <taxon>Metazoa</taxon>
        <taxon>Ecdysozoa</taxon>
        <taxon>Arthropoda</taxon>
        <taxon>Chelicerata</taxon>
        <taxon>Arachnida</taxon>
        <taxon>Pseudoscorpiones</taxon>
        <taxon>Cheliferoidea</taxon>
        <taxon>Chernetidae</taxon>
        <taxon>Cordylochernes</taxon>
    </lineage>
</organism>
<accession>A0ABY6KNF4</accession>
<sequence>MHRPGIEHVAGEHSTTEPPMVMRNGHIWNLAKYPFLFNQEKQTTYALRAVGPRQRGASCTSTTKINWCMIQLEDIRTFSNFSMDCIEKQRVCIEFCFKLRKTDSESFQMLKQALKEDALSQSRTFE</sequence>
<name>A0ABY6KNF4_9ARAC</name>
<dbReference type="EMBL" id="CP092869">
    <property type="protein sequence ID" value="UYV70376.1"/>
    <property type="molecule type" value="Genomic_DNA"/>
</dbReference>